<dbReference type="Proteomes" id="UP001597013">
    <property type="component" value="Unassembled WGS sequence"/>
</dbReference>
<keyword evidence="2" id="KW-1185">Reference proteome</keyword>
<reference evidence="2" key="1">
    <citation type="journal article" date="2019" name="Int. J. Syst. Evol. Microbiol.">
        <title>The Global Catalogue of Microorganisms (GCM) 10K type strain sequencing project: providing services to taxonomists for standard genome sequencing and annotation.</title>
        <authorList>
            <consortium name="The Broad Institute Genomics Platform"/>
            <consortium name="The Broad Institute Genome Sequencing Center for Infectious Disease"/>
            <person name="Wu L."/>
            <person name="Ma J."/>
        </authorList>
    </citation>
    <scope>NUCLEOTIDE SEQUENCE [LARGE SCALE GENOMIC DNA]</scope>
    <source>
        <strain evidence="2">CCUG 62215</strain>
    </source>
</reference>
<accession>A0ABW3N521</accession>
<organism evidence="1 2">
    <name type="scientific">Winogradskyella litorisediminis</name>
    <dbReference type="NCBI Taxonomy" id="1156618"/>
    <lineage>
        <taxon>Bacteria</taxon>
        <taxon>Pseudomonadati</taxon>
        <taxon>Bacteroidota</taxon>
        <taxon>Flavobacteriia</taxon>
        <taxon>Flavobacteriales</taxon>
        <taxon>Flavobacteriaceae</taxon>
        <taxon>Winogradskyella</taxon>
    </lineage>
</organism>
<evidence type="ECO:0000313" key="2">
    <source>
        <dbReference type="Proteomes" id="UP001597013"/>
    </source>
</evidence>
<dbReference type="RefSeq" id="WP_386126900.1">
    <property type="nucleotide sequence ID" value="NZ_JBHTJL010000003.1"/>
</dbReference>
<evidence type="ECO:0000313" key="1">
    <source>
        <dbReference type="EMBL" id="MFD1061725.1"/>
    </source>
</evidence>
<proteinExistence type="predicted"/>
<comment type="caution">
    <text evidence="1">The sequence shown here is derived from an EMBL/GenBank/DDBJ whole genome shotgun (WGS) entry which is preliminary data.</text>
</comment>
<dbReference type="EMBL" id="JBHTJL010000003">
    <property type="protein sequence ID" value="MFD1061725.1"/>
    <property type="molecule type" value="Genomic_DNA"/>
</dbReference>
<sequence>MNKFLKLLLCLLLDAMGYISFVIPGIGEFSDIIWAPVSGFIMTKLFKGKAGKIGGIIAFAEEALPFTDVIPTFTIMWVYTYLIKAKPTTKKLK</sequence>
<protein>
    <submittedName>
        <fullName evidence="1">Uncharacterized protein</fullName>
    </submittedName>
</protein>
<name>A0ABW3N521_9FLAO</name>
<gene>
    <name evidence="1" type="ORF">ACFQ1Q_00605</name>
</gene>